<evidence type="ECO:0000259" key="1">
    <source>
        <dbReference type="Pfam" id="PF10350"/>
    </source>
</evidence>
<name>A0A401PXE6_SCYTO</name>
<organism evidence="2 3">
    <name type="scientific">Scyliorhinus torazame</name>
    <name type="common">Cloudy catshark</name>
    <name type="synonym">Catulus torazame</name>
    <dbReference type="NCBI Taxonomy" id="75743"/>
    <lineage>
        <taxon>Eukaryota</taxon>
        <taxon>Metazoa</taxon>
        <taxon>Chordata</taxon>
        <taxon>Craniata</taxon>
        <taxon>Vertebrata</taxon>
        <taxon>Chondrichthyes</taxon>
        <taxon>Elasmobranchii</taxon>
        <taxon>Galeomorphii</taxon>
        <taxon>Galeoidea</taxon>
        <taxon>Carcharhiniformes</taxon>
        <taxon>Scyliorhinidae</taxon>
        <taxon>Scyliorhinus</taxon>
    </lineage>
</organism>
<dbReference type="GO" id="GO:0030488">
    <property type="term" value="P:tRNA methylation"/>
    <property type="evidence" value="ECO:0007669"/>
    <property type="project" value="TreeGrafter"/>
</dbReference>
<gene>
    <name evidence="2" type="ORF">scyTo_0020033</name>
</gene>
<sequence>QTGQSCQVTAQMVLVCCWRSMKEISLLLGLLCQNLPLQSTPDSKDGLLMFHQVREIGEYFKCQLLQSRHRGAFELAYVGFVKLTEMLTSCNNRDLQKLPQQWLEEVLLEVKSSSPVSKLCATRRSAGIPFYIQALVSSEPRGSNLGLLKLTMKELISLALPLAMCQDEHATIPQVHALNILRALFRDTRLGENVIPYVADGIQAAILGFTSPVWAVSHNLLTL</sequence>
<dbReference type="EMBL" id="BFAA01015592">
    <property type="protein sequence ID" value="GCB77778.1"/>
    <property type="molecule type" value="Genomic_DNA"/>
</dbReference>
<feature type="domain" description="DUF2428" evidence="1">
    <location>
        <begin position="3"/>
        <end position="215"/>
    </location>
</feature>
<dbReference type="STRING" id="75743.A0A401PXE6"/>
<dbReference type="InterPro" id="IPR051954">
    <property type="entry name" value="tRNA_methyltransferase_THADA"/>
</dbReference>
<dbReference type="GO" id="GO:0005829">
    <property type="term" value="C:cytosol"/>
    <property type="evidence" value="ECO:0007669"/>
    <property type="project" value="TreeGrafter"/>
</dbReference>
<dbReference type="OrthoDB" id="73997at2759"/>
<proteinExistence type="predicted"/>
<dbReference type="AlphaFoldDB" id="A0A401PXE6"/>
<evidence type="ECO:0000313" key="2">
    <source>
        <dbReference type="EMBL" id="GCB77778.1"/>
    </source>
</evidence>
<dbReference type="PANTHER" id="PTHR14387:SF7">
    <property type="entry name" value="THYROID ADENOMA-ASSOCIATED PROTEIN"/>
    <property type="match status" value="1"/>
</dbReference>
<feature type="non-terminal residue" evidence="2">
    <location>
        <position position="1"/>
    </location>
</feature>
<dbReference type="Proteomes" id="UP000288216">
    <property type="component" value="Unassembled WGS sequence"/>
</dbReference>
<dbReference type="OMA" id="HEIAFKS"/>
<reference evidence="2 3" key="1">
    <citation type="journal article" date="2018" name="Nat. Ecol. Evol.">
        <title>Shark genomes provide insights into elasmobranch evolution and the origin of vertebrates.</title>
        <authorList>
            <person name="Hara Y"/>
            <person name="Yamaguchi K"/>
            <person name="Onimaru K"/>
            <person name="Kadota M"/>
            <person name="Koyanagi M"/>
            <person name="Keeley SD"/>
            <person name="Tatsumi K"/>
            <person name="Tanaka K"/>
            <person name="Motone F"/>
            <person name="Kageyama Y"/>
            <person name="Nozu R"/>
            <person name="Adachi N"/>
            <person name="Nishimura O"/>
            <person name="Nakagawa R"/>
            <person name="Tanegashima C"/>
            <person name="Kiyatake I"/>
            <person name="Matsumoto R"/>
            <person name="Murakumo K"/>
            <person name="Nishida K"/>
            <person name="Terakita A"/>
            <person name="Kuratani S"/>
            <person name="Sato K"/>
            <person name="Hyodo S Kuraku.S."/>
        </authorList>
    </citation>
    <scope>NUCLEOTIDE SEQUENCE [LARGE SCALE GENOMIC DNA]</scope>
</reference>
<protein>
    <recommendedName>
        <fullName evidence="1">DUF2428 domain-containing protein</fullName>
    </recommendedName>
</protein>
<accession>A0A401PXE6</accession>
<evidence type="ECO:0000313" key="3">
    <source>
        <dbReference type="Proteomes" id="UP000288216"/>
    </source>
</evidence>
<keyword evidence="3" id="KW-1185">Reference proteome</keyword>
<dbReference type="InterPro" id="IPR019442">
    <property type="entry name" value="THADA/TRM732_DUF2428"/>
</dbReference>
<dbReference type="PANTHER" id="PTHR14387">
    <property type="entry name" value="THADA/DEATH RECEPTOR INTERACTING PROTEIN"/>
    <property type="match status" value="1"/>
</dbReference>
<dbReference type="Pfam" id="PF10350">
    <property type="entry name" value="DUF2428"/>
    <property type="match status" value="1"/>
</dbReference>
<comment type="caution">
    <text evidence="2">The sequence shown here is derived from an EMBL/GenBank/DDBJ whole genome shotgun (WGS) entry which is preliminary data.</text>
</comment>